<evidence type="ECO:0000256" key="7">
    <source>
        <dbReference type="ARBA" id="ARBA00022840"/>
    </source>
</evidence>
<proteinExistence type="predicted"/>
<dbReference type="PROSITE" id="PS50109">
    <property type="entry name" value="HIS_KIN"/>
    <property type="match status" value="1"/>
</dbReference>
<evidence type="ECO:0000256" key="1">
    <source>
        <dbReference type="ARBA" id="ARBA00000085"/>
    </source>
</evidence>
<reference evidence="12" key="1">
    <citation type="journal article" date="2020" name="Appl. Environ. Microbiol.">
        <title>Diazotrophic Anaeromyxobacter Isolates from Soils.</title>
        <authorList>
            <person name="Masuda Y."/>
            <person name="Yamanaka H."/>
            <person name="Xu Z.X."/>
            <person name="Shiratori Y."/>
            <person name="Aono T."/>
            <person name="Amachi S."/>
            <person name="Senoo K."/>
            <person name="Itoh H."/>
        </authorList>
    </citation>
    <scope>NUCLEOTIDE SEQUENCE [LARGE SCALE GENOMIC DNA]</scope>
    <source>
        <strain evidence="12">R267</strain>
    </source>
</reference>
<dbReference type="EC" id="2.7.13.3" evidence="2"/>
<sequence>MPERPDEAAATGGLDRVDALVRAECVRALFERNAVAQATVFLNSAIVLVVLWGHAPSVRLLAWAGALWLVAGGRLAIGAAFLAAPAPVDAERWARRAVAGAALNGALWGAAPVALLGPGSSLAHLVFLAFVLGGMAAGAALSSSSRPAAFLAFTVPALLPVLLLLLSGGDRLRVGMGILVAVFGAAATAISRSAGRALADAVRLRFANAELAQGLAELNAALEARVAERNAQLDASRAREREAEGQLASAARLAMLGTLAAGVAHEINNPLTYLRSNLSFVREEWARARADAEAQAALDEALADASEGVERVREIVRHLMALSWFEAPGGAQEVDLHGALDLCLDMARPELQPRAAIQRSYGAIPPVLGDRTRLVQVFLNLLLHAAHAVPPGDPAHHEVRVATRLDAVSRRVVVEVSDTGLGIPEASLERIWNPFFTAPAERGIGLGLSMCQGLVSALGGTISVRSQEGAGSTFTVSLKAAEGAPAGARRGAG</sequence>
<dbReference type="PRINTS" id="PR00344">
    <property type="entry name" value="BCTRLSENSOR"/>
</dbReference>
<dbReference type="InterPro" id="IPR036097">
    <property type="entry name" value="HisK_dim/P_sf"/>
</dbReference>
<evidence type="ECO:0000256" key="5">
    <source>
        <dbReference type="ARBA" id="ARBA00022741"/>
    </source>
</evidence>
<feature type="domain" description="Histidine kinase" evidence="10">
    <location>
        <begin position="262"/>
        <end position="482"/>
    </location>
</feature>
<feature type="transmembrane region" description="Helical" evidence="9">
    <location>
        <begin position="172"/>
        <end position="190"/>
    </location>
</feature>
<dbReference type="InterPro" id="IPR005467">
    <property type="entry name" value="His_kinase_dom"/>
</dbReference>
<feature type="transmembrane region" description="Helical" evidence="9">
    <location>
        <begin position="148"/>
        <end position="166"/>
    </location>
</feature>
<name>A0A7I9VR26_9BACT</name>
<evidence type="ECO:0000256" key="6">
    <source>
        <dbReference type="ARBA" id="ARBA00022777"/>
    </source>
</evidence>
<dbReference type="EMBL" id="BJTG01000009">
    <property type="protein sequence ID" value="GEJ58874.1"/>
    <property type="molecule type" value="Genomic_DNA"/>
</dbReference>
<dbReference type="PANTHER" id="PTHR43065:SF10">
    <property type="entry name" value="PEROXIDE STRESS-ACTIVATED HISTIDINE KINASE MAK3"/>
    <property type="match status" value="1"/>
</dbReference>
<dbReference type="GO" id="GO:0000155">
    <property type="term" value="F:phosphorelay sensor kinase activity"/>
    <property type="evidence" value="ECO:0007669"/>
    <property type="project" value="InterPro"/>
</dbReference>
<comment type="caution">
    <text evidence="11">The sequence shown here is derived from an EMBL/GenBank/DDBJ whole genome shotgun (WGS) entry which is preliminary data.</text>
</comment>
<dbReference type="Pfam" id="PF00512">
    <property type="entry name" value="HisKA"/>
    <property type="match status" value="1"/>
</dbReference>
<dbReference type="SMART" id="SM00388">
    <property type="entry name" value="HisKA"/>
    <property type="match status" value="1"/>
</dbReference>
<dbReference type="SUPFAM" id="SSF55874">
    <property type="entry name" value="ATPase domain of HSP90 chaperone/DNA topoisomerase II/histidine kinase"/>
    <property type="match status" value="1"/>
</dbReference>
<dbReference type="SUPFAM" id="SSF47384">
    <property type="entry name" value="Homodimeric domain of signal transducing histidine kinase"/>
    <property type="match status" value="1"/>
</dbReference>
<feature type="transmembrane region" description="Helical" evidence="9">
    <location>
        <begin position="34"/>
        <end position="54"/>
    </location>
</feature>
<dbReference type="RefSeq" id="WP_176067826.1">
    <property type="nucleotide sequence ID" value="NZ_BJTG01000009.1"/>
</dbReference>
<dbReference type="Proteomes" id="UP000503640">
    <property type="component" value="Unassembled WGS sequence"/>
</dbReference>
<dbReference type="Pfam" id="PF02518">
    <property type="entry name" value="HATPase_c"/>
    <property type="match status" value="1"/>
</dbReference>
<dbReference type="Gene3D" id="3.30.565.10">
    <property type="entry name" value="Histidine kinase-like ATPase, C-terminal domain"/>
    <property type="match status" value="1"/>
</dbReference>
<keyword evidence="4" id="KW-0808">Transferase</keyword>
<dbReference type="PANTHER" id="PTHR43065">
    <property type="entry name" value="SENSOR HISTIDINE KINASE"/>
    <property type="match status" value="1"/>
</dbReference>
<evidence type="ECO:0000256" key="2">
    <source>
        <dbReference type="ARBA" id="ARBA00012438"/>
    </source>
</evidence>
<feature type="transmembrane region" description="Helical" evidence="9">
    <location>
        <begin position="60"/>
        <end position="85"/>
    </location>
</feature>
<keyword evidence="9" id="KW-0472">Membrane</keyword>
<accession>A0A7I9VR26</accession>
<keyword evidence="3" id="KW-0597">Phosphoprotein</keyword>
<keyword evidence="9" id="KW-1133">Transmembrane helix</keyword>
<evidence type="ECO:0000259" key="10">
    <source>
        <dbReference type="PROSITE" id="PS50109"/>
    </source>
</evidence>
<dbReference type="Gene3D" id="1.10.287.130">
    <property type="match status" value="1"/>
</dbReference>
<keyword evidence="8" id="KW-0902">Two-component regulatory system</keyword>
<feature type="transmembrane region" description="Helical" evidence="9">
    <location>
        <begin position="97"/>
        <end position="116"/>
    </location>
</feature>
<keyword evidence="7" id="KW-0067">ATP-binding</keyword>
<gene>
    <name evidence="11" type="ORF">AMYX_36150</name>
</gene>
<evidence type="ECO:0000256" key="9">
    <source>
        <dbReference type="SAM" id="Phobius"/>
    </source>
</evidence>
<evidence type="ECO:0000256" key="4">
    <source>
        <dbReference type="ARBA" id="ARBA00022679"/>
    </source>
</evidence>
<keyword evidence="5" id="KW-0547">Nucleotide-binding</keyword>
<evidence type="ECO:0000256" key="3">
    <source>
        <dbReference type="ARBA" id="ARBA00022553"/>
    </source>
</evidence>
<keyword evidence="12" id="KW-1185">Reference proteome</keyword>
<organism evidence="11 12">
    <name type="scientific">Anaeromyxobacter diazotrophicus</name>
    <dbReference type="NCBI Taxonomy" id="2590199"/>
    <lineage>
        <taxon>Bacteria</taxon>
        <taxon>Pseudomonadati</taxon>
        <taxon>Myxococcota</taxon>
        <taxon>Myxococcia</taxon>
        <taxon>Myxococcales</taxon>
        <taxon>Cystobacterineae</taxon>
        <taxon>Anaeromyxobacteraceae</taxon>
        <taxon>Anaeromyxobacter</taxon>
    </lineage>
</organism>
<dbReference type="InterPro" id="IPR003594">
    <property type="entry name" value="HATPase_dom"/>
</dbReference>
<protein>
    <recommendedName>
        <fullName evidence="2">histidine kinase</fullName>
        <ecNumber evidence="2">2.7.13.3</ecNumber>
    </recommendedName>
</protein>
<comment type="catalytic activity">
    <reaction evidence="1">
        <text>ATP + protein L-histidine = ADP + protein N-phospho-L-histidine.</text>
        <dbReference type="EC" id="2.7.13.3"/>
    </reaction>
</comment>
<feature type="transmembrane region" description="Helical" evidence="9">
    <location>
        <begin position="122"/>
        <end position="141"/>
    </location>
</feature>
<evidence type="ECO:0000256" key="8">
    <source>
        <dbReference type="ARBA" id="ARBA00023012"/>
    </source>
</evidence>
<dbReference type="InterPro" id="IPR003661">
    <property type="entry name" value="HisK_dim/P_dom"/>
</dbReference>
<keyword evidence="9" id="KW-0812">Transmembrane</keyword>
<dbReference type="CDD" id="cd00082">
    <property type="entry name" value="HisKA"/>
    <property type="match status" value="1"/>
</dbReference>
<dbReference type="InterPro" id="IPR004358">
    <property type="entry name" value="Sig_transdc_His_kin-like_C"/>
</dbReference>
<dbReference type="GO" id="GO:0005524">
    <property type="term" value="F:ATP binding"/>
    <property type="evidence" value="ECO:0007669"/>
    <property type="project" value="UniProtKB-KW"/>
</dbReference>
<evidence type="ECO:0000313" key="12">
    <source>
        <dbReference type="Proteomes" id="UP000503640"/>
    </source>
</evidence>
<keyword evidence="6" id="KW-0418">Kinase</keyword>
<dbReference type="InterPro" id="IPR036890">
    <property type="entry name" value="HATPase_C_sf"/>
</dbReference>
<evidence type="ECO:0000313" key="11">
    <source>
        <dbReference type="EMBL" id="GEJ58874.1"/>
    </source>
</evidence>
<dbReference type="AlphaFoldDB" id="A0A7I9VR26"/>
<dbReference type="SMART" id="SM00387">
    <property type="entry name" value="HATPase_c"/>
    <property type="match status" value="1"/>
</dbReference>